<dbReference type="AlphaFoldDB" id="A0A1W1Y1S0"/>
<dbReference type="Proteomes" id="UP000192708">
    <property type="component" value="Unassembled WGS sequence"/>
</dbReference>
<protein>
    <recommendedName>
        <fullName evidence="3">Glycosyltransferase</fullName>
    </recommendedName>
</protein>
<evidence type="ECO:0000313" key="2">
    <source>
        <dbReference type="Proteomes" id="UP000192708"/>
    </source>
</evidence>
<dbReference type="OrthoDB" id="9816564at2"/>
<organism evidence="1 2">
    <name type="scientific">Polynucleobacter kasalickyi</name>
    <dbReference type="NCBI Taxonomy" id="1938817"/>
    <lineage>
        <taxon>Bacteria</taxon>
        <taxon>Pseudomonadati</taxon>
        <taxon>Pseudomonadota</taxon>
        <taxon>Betaproteobacteria</taxon>
        <taxon>Burkholderiales</taxon>
        <taxon>Burkholderiaceae</taxon>
        <taxon>Polynucleobacter</taxon>
    </lineage>
</organism>
<gene>
    <name evidence="1" type="ORF">SAMN06296008_10123</name>
</gene>
<name>A0A1W1Y1S0_9BURK</name>
<dbReference type="RefSeq" id="WP_084281826.1">
    <property type="nucleotide sequence ID" value="NZ_FWXJ01000001.1"/>
</dbReference>
<evidence type="ECO:0008006" key="3">
    <source>
        <dbReference type="Google" id="ProtNLM"/>
    </source>
</evidence>
<keyword evidence="2" id="KW-1185">Reference proteome</keyword>
<proteinExistence type="predicted"/>
<evidence type="ECO:0000313" key="1">
    <source>
        <dbReference type="EMBL" id="SMC30087.1"/>
    </source>
</evidence>
<dbReference type="EMBL" id="FWXJ01000001">
    <property type="protein sequence ID" value="SMC30087.1"/>
    <property type="molecule type" value="Genomic_DNA"/>
</dbReference>
<reference evidence="1 2" key="1">
    <citation type="submission" date="2017-04" db="EMBL/GenBank/DDBJ databases">
        <authorList>
            <person name="Afonso C.L."/>
            <person name="Miller P.J."/>
            <person name="Scott M.A."/>
            <person name="Spackman E."/>
            <person name="Goraichik I."/>
            <person name="Dimitrov K.M."/>
            <person name="Suarez D.L."/>
            <person name="Swayne D.E."/>
        </authorList>
    </citation>
    <scope>NUCLEOTIDE SEQUENCE [LARGE SCALE GENOMIC DNA]</scope>
    <source>
        <strain evidence="1 2">VK13</strain>
    </source>
</reference>
<sequence>MKINYIIYCPAYSPNSGGYSALHYLSEALHKCGVNSVYITTNITNPKWYARPLENLLNWKNDLDTRYFFLKIIIGIRFLIKIPTVTRKINRKVRYAYPSFVWRYLDKNNTVVIYAENEPGNPLEGKHIARWIMMNPKEELGYVKYSLDEHLFLYNNFYTVNELFKGQIKGVLTSIDMTTHLQTYTNHHLERNGGAYIIRKGINKPHDKHPRDFLRVDDLLIRLSDEEKAQYFNSIKTFISYDPSTFLAVQAALCGCEVIVIPDDSGEFSQENLKKNHRLHGIAYGHDDITWAHDTLHLLMDSMQDLNTKYFETIKSFKDYWESYICQESIKTIN</sequence>
<accession>A0A1W1Y1S0</accession>
<dbReference type="STRING" id="1938817.SAMN06296008_10123"/>